<dbReference type="InterPro" id="IPR009081">
    <property type="entry name" value="PP-bd_ACP"/>
</dbReference>
<dbReference type="SUPFAM" id="SSF47336">
    <property type="entry name" value="ACP-like"/>
    <property type="match status" value="1"/>
</dbReference>
<dbReference type="PANTHER" id="PTHR45527:SF1">
    <property type="entry name" value="FATTY ACID SYNTHASE"/>
    <property type="match status" value="1"/>
</dbReference>
<dbReference type="GO" id="GO:0031177">
    <property type="term" value="F:phosphopantetheine binding"/>
    <property type="evidence" value="ECO:0007669"/>
    <property type="project" value="InterPro"/>
</dbReference>
<dbReference type="Pfam" id="PF00550">
    <property type="entry name" value="PP-binding"/>
    <property type="match status" value="1"/>
</dbReference>
<evidence type="ECO:0000259" key="3">
    <source>
        <dbReference type="PROSITE" id="PS50075"/>
    </source>
</evidence>
<dbReference type="SUPFAM" id="SSF56801">
    <property type="entry name" value="Acetyl-CoA synthetase-like"/>
    <property type="match status" value="1"/>
</dbReference>
<dbReference type="Gene3D" id="1.10.1200.10">
    <property type="entry name" value="ACP-like"/>
    <property type="match status" value="1"/>
</dbReference>
<dbReference type="SMART" id="SM00823">
    <property type="entry name" value="PKS_PP"/>
    <property type="match status" value="1"/>
</dbReference>
<sequence length="847" mass="90836">MSADSLNELAGGVRHWAEATPDTVAVFDALTSLTFDEFDARVGTLARLILEFRADAGVSDSMVLPIIVTRSMWSMVAIHAAIRSGVAFAALDASNPPQVIAQLLHRLDQPGLAIVADLSLAALLPAGVRVLDARTAIDDPVGPQPLRPDALAAVVFTSGSTGQAKGVMLDWTMLWALHRRFSDDIAAAAAAGSATTRAMCLAPFSFVAGLAASLTPSGGHSLSVVDPTVLDPLALLERIDSDQVSYLPIVSSLAATLLERWPKERRLQSVTRVRVFGEAFSWDQVAPLRQLLNPAAEILCGYAASEAPNGIFLNVITPETPIGVGRVHLGLPTAPDRVRFEPLSDEPDSVCQMVVRGLVALGYLGEPELTAARFGTDPDGTRWWRSGDIGEQLPDGAYRHAGRIDDLVKIRGKLVEPAEPEQALRRITGIRNVIVLPHGTRSGKQRLVAHLELDESSTLTAADVRSQLTSSLAPHLVPALLMTHAQLPRTERGKIDRVALQGGAVTPWRTGTQRPPNGPLEQFIVDSAAAALDLDPDQLGPDEDLWDFGLDSFSAIELAARLADEGWGDLDLNTLIGHRTPAALALLLRSTTPHKPSTVTHLNSTGTRPPVFLIPGEYGNALGFNVLIRELGADQPAIVIEANGVHTPGRVDRTVSRAARRVTDQIIRLQTDGRIDIVGYSAGGVVAYEAAHQLRARGREVQVVLLDAVLAGSNATLSASRPATSFQTKMAAHSRRQLLASILYRPRLYYRRAAVLYRYAVPGRPSTSVIRRRAIERINSRAGARYTPQPAAFPVVLFHVANSPQPQRWARVVPNLQSTEVGGGHATMLAPPHARHLAAQLAAVLAG</sequence>
<keyword evidence="1" id="KW-0596">Phosphopantetheine</keyword>
<dbReference type="PROSITE" id="PS00455">
    <property type="entry name" value="AMP_BINDING"/>
    <property type="match status" value="1"/>
</dbReference>
<dbReference type="SMART" id="SM00824">
    <property type="entry name" value="PKS_TE"/>
    <property type="match status" value="1"/>
</dbReference>
<dbReference type="Gene3D" id="3.40.50.1820">
    <property type="entry name" value="alpha/beta hydrolase"/>
    <property type="match status" value="1"/>
</dbReference>
<proteinExistence type="predicted"/>
<dbReference type="GO" id="GO:0005737">
    <property type="term" value="C:cytoplasm"/>
    <property type="evidence" value="ECO:0007669"/>
    <property type="project" value="TreeGrafter"/>
</dbReference>
<dbReference type="AlphaFoldDB" id="A0A6J7EYS2"/>
<reference evidence="4" key="1">
    <citation type="submission" date="2020-05" db="EMBL/GenBank/DDBJ databases">
        <authorList>
            <person name="Chiriac C."/>
            <person name="Salcher M."/>
            <person name="Ghai R."/>
            <person name="Kavagutti S V."/>
        </authorList>
    </citation>
    <scope>NUCLEOTIDE SEQUENCE</scope>
</reference>
<dbReference type="PROSITE" id="PS50075">
    <property type="entry name" value="CARRIER"/>
    <property type="match status" value="1"/>
</dbReference>
<dbReference type="GO" id="GO:0043041">
    <property type="term" value="P:amino acid activation for nonribosomal peptide biosynthetic process"/>
    <property type="evidence" value="ECO:0007669"/>
    <property type="project" value="TreeGrafter"/>
</dbReference>
<dbReference type="InterPro" id="IPR029058">
    <property type="entry name" value="AB_hydrolase_fold"/>
</dbReference>
<dbReference type="InterPro" id="IPR020802">
    <property type="entry name" value="TesA-like"/>
</dbReference>
<dbReference type="InterPro" id="IPR020845">
    <property type="entry name" value="AMP-binding_CS"/>
</dbReference>
<dbReference type="GO" id="GO:0044550">
    <property type="term" value="P:secondary metabolite biosynthetic process"/>
    <property type="evidence" value="ECO:0007669"/>
    <property type="project" value="TreeGrafter"/>
</dbReference>
<keyword evidence="2" id="KW-0597">Phosphoprotein</keyword>
<feature type="domain" description="Carrier" evidence="3">
    <location>
        <begin position="515"/>
        <end position="592"/>
    </location>
</feature>
<dbReference type="InterPro" id="IPR001031">
    <property type="entry name" value="Thioesterase"/>
</dbReference>
<dbReference type="InterPro" id="IPR000873">
    <property type="entry name" value="AMP-dep_synth/lig_dom"/>
</dbReference>
<gene>
    <name evidence="4" type="ORF">UFOPK3376_02644</name>
</gene>
<dbReference type="InterPro" id="IPR020806">
    <property type="entry name" value="PKS_PP-bd"/>
</dbReference>
<organism evidence="4">
    <name type="scientific">freshwater metagenome</name>
    <dbReference type="NCBI Taxonomy" id="449393"/>
    <lineage>
        <taxon>unclassified sequences</taxon>
        <taxon>metagenomes</taxon>
        <taxon>ecological metagenomes</taxon>
    </lineage>
</organism>
<dbReference type="Pfam" id="PF00975">
    <property type="entry name" value="Thioesterase"/>
    <property type="match status" value="1"/>
</dbReference>
<evidence type="ECO:0000313" key="4">
    <source>
        <dbReference type="EMBL" id="CAB4888932.1"/>
    </source>
</evidence>
<protein>
    <submittedName>
        <fullName evidence="4">Unannotated protein</fullName>
    </submittedName>
</protein>
<dbReference type="PANTHER" id="PTHR45527">
    <property type="entry name" value="NONRIBOSOMAL PEPTIDE SYNTHETASE"/>
    <property type="match status" value="1"/>
</dbReference>
<evidence type="ECO:0000256" key="1">
    <source>
        <dbReference type="ARBA" id="ARBA00022450"/>
    </source>
</evidence>
<accession>A0A6J7EYS2</accession>
<dbReference type="Gene3D" id="3.40.50.12780">
    <property type="entry name" value="N-terminal domain of ligase-like"/>
    <property type="match status" value="1"/>
</dbReference>
<dbReference type="InterPro" id="IPR045851">
    <property type="entry name" value="AMP-bd_C_sf"/>
</dbReference>
<dbReference type="EMBL" id="CAFBLP010000093">
    <property type="protein sequence ID" value="CAB4888932.1"/>
    <property type="molecule type" value="Genomic_DNA"/>
</dbReference>
<dbReference type="Pfam" id="PF00501">
    <property type="entry name" value="AMP-binding"/>
    <property type="match status" value="1"/>
</dbReference>
<dbReference type="InterPro" id="IPR036736">
    <property type="entry name" value="ACP-like_sf"/>
</dbReference>
<dbReference type="Gene3D" id="3.30.300.30">
    <property type="match status" value="1"/>
</dbReference>
<evidence type="ECO:0000256" key="2">
    <source>
        <dbReference type="ARBA" id="ARBA00022553"/>
    </source>
</evidence>
<dbReference type="InterPro" id="IPR042099">
    <property type="entry name" value="ANL_N_sf"/>
</dbReference>
<dbReference type="SUPFAM" id="SSF53474">
    <property type="entry name" value="alpha/beta-Hydrolases"/>
    <property type="match status" value="1"/>
</dbReference>
<name>A0A6J7EYS2_9ZZZZ</name>